<dbReference type="Pfam" id="PF01933">
    <property type="entry name" value="CofD"/>
    <property type="match status" value="1"/>
</dbReference>
<dbReference type="KEGG" id="mars:A8C75_03575"/>
<dbReference type="STRING" id="1821621.A8C75_03575"/>
<dbReference type="SUPFAM" id="SSF142338">
    <property type="entry name" value="CofD-like"/>
    <property type="match status" value="1"/>
</dbReference>
<dbReference type="CDD" id="cd07186">
    <property type="entry name" value="CofD_like"/>
    <property type="match status" value="1"/>
</dbReference>
<dbReference type="GO" id="GO:0000287">
    <property type="term" value="F:magnesium ion binding"/>
    <property type="evidence" value="ECO:0007669"/>
    <property type="project" value="InterPro"/>
</dbReference>
<evidence type="ECO:0000313" key="3">
    <source>
        <dbReference type="EMBL" id="ANG61641.1"/>
    </source>
</evidence>
<evidence type="ECO:0000256" key="1">
    <source>
        <dbReference type="ARBA" id="ARBA00022679"/>
    </source>
</evidence>
<dbReference type="NCBIfam" id="TIGR01819">
    <property type="entry name" value="F420_cofD"/>
    <property type="match status" value="1"/>
</dbReference>
<dbReference type="Gene3D" id="3.40.50.10680">
    <property type="entry name" value="CofD-like domains"/>
    <property type="match status" value="1"/>
</dbReference>
<dbReference type="GO" id="GO:0043743">
    <property type="term" value="F:LPPG:FO 2-phospho-L-lactate transferase activity"/>
    <property type="evidence" value="ECO:0007669"/>
    <property type="project" value="InterPro"/>
</dbReference>
<dbReference type="InterPro" id="IPR002882">
    <property type="entry name" value="CofD"/>
</dbReference>
<keyword evidence="4" id="KW-1185">Reference proteome</keyword>
<reference evidence="4" key="1">
    <citation type="submission" date="2016-05" db="EMBL/GenBank/DDBJ databases">
        <authorList>
            <person name="Baek K."/>
            <person name="Yang S.-J."/>
        </authorList>
    </citation>
    <scope>NUCLEOTIDE SEQUENCE [LARGE SCALE GENOMIC DNA]</scope>
    <source>
        <strain evidence="4">ST58-10</strain>
    </source>
</reference>
<gene>
    <name evidence="3" type="ORF">A8C75_03575</name>
</gene>
<dbReference type="AlphaFoldDB" id="A0A1A9EVH2"/>
<organism evidence="3 4">
    <name type="scientific">Marinobacterium aestuarii</name>
    <dbReference type="NCBI Taxonomy" id="1821621"/>
    <lineage>
        <taxon>Bacteria</taxon>
        <taxon>Pseudomonadati</taxon>
        <taxon>Pseudomonadota</taxon>
        <taxon>Gammaproteobacteria</taxon>
        <taxon>Oceanospirillales</taxon>
        <taxon>Oceanospirillaceae</taxon>
        <taxon>Marinobacterium</taxon>
    </lineage>
</organism>
<dbReference type="EMBL" id="CP015839">
    <property type="protein sequence ID" value="ANG61641.1"/>
    <property type="molecule type" value="Genomic_DNA"/>
</dbReference>
<dbReference type="PANTHER" id="PTHR43007">
    <property type="entry name" value="2-PHOSPHO-L-LACTATE TRANSFERASE"/>
    <property type="match status" value="1"/>
</dbReference>
<evidence type="ECO:0000313" key="4">
    <source>
        <dbReference type="Proteomes" id="UP000078070"/>
    </source>
</evidence>
<name>A0A1A9EVH2_9GAMM</name>
<dbReference type="InterPro" id="IPR010115">
    <property type="entry name" value="FbiA/CofD"/>
</dbReference>
<keyword evidence="2" id="KW-0460">Magnesium</keyword>
<accession>A0A1A9EVH2</accession>
<proteinExistence type="inferred from homology"/>
<dbReference type="OrthoDB" id="7466225at2"/>
<sequence>MSAQAPKITLLAGGGGGAKLAIGLAAILQPGQLSIIGNVADDQEFHGLWVSPDIDTITYSLAGLIDRSKGWGLANETSRTLEGLARLGSDDWMYLGDQDFATHIYRTELRRQGVRPSAIAQTIARALGVTANILLPSDDRMQTEVKTARGWLSFQEYFVREQCRPEVLELRIQGLEEARPTEEALAAIRDADLLILAPSNPLVSIGPILALPAIRNALEKTRATRVAVSPLIGGQTVKGPANRMLKAAGYSCSNLGVADCYRGLIDSLVIDVSDSADVAALQARGLKTLVTQTLMSSDADKACLARELLAIAGLAGTGLASQLDQPERVSA</sequence>
<dbReference type="RefSeq" id="WP_067378208.1">
    <property type="nucleotide sequence ID" value="NZ_CP015839.1"/>
</dbReference>
<keyword evidence="1 3" id="KW-0808">Transferase</keyword>
<dbReference type="PANTHER" id="PTHR43007:SF1">
    <property type="entry name" value="2-PHOSPHO-L-LACTATE TRANSFERASE"/>
    <property type="match status" value="1"/>
</dbReference>
<dbReference type="HAMAP" id="MF_01257">
    <property type="entry name" value="CofD"/>
    <property type="match status" value="1"/>
</dbReference>
<dbReference type="Proteomes" id="UP000078070">
    <property type="component" value="Chromosome"/>
</dbReference>
<evidence type="ECO:0000256" key="2">
    <source>
        <dbReference type="ARBA" id="ARBA00022842"/>
    </source>
</evidence>
<dbReference type="Gene3D" id="1.10.8.240">
    <property type="entry name" value="CofD-like domain"/>
    <property type="match status" value="1"/>
</dbReference>
<reference evidence="3 4" key="2">
    <citation type="journal article" date="2018" name="Int. J. Syst. Evol. Microbiol.">
        <title>Marinobacterium aestuarii sp. nov., a benzene-degrading marine bacterium isolated from estuary sediment.</title>
        <authorList>
            <person name="Bae S.S."/>
            <person name="Jung J."/>
            <person name="Chung D."/>
            <person name="Baek K."/>
        </authorList>
    </citation>
    <scope>NUCLEOTIDE SEQUENCE [LARGE SCALE GENOMIC DNA]</scope>
    <source>
        <strain evidence="3 4">ST58-10</strain>
    </source>
</reference>
<dbReference type="InterPro" id="IPR038136">
    <property type="entry name" value="CofD-like_dom_sf"/>
</dbReference>
<protein>
    <submittedName>
        <fullName evidence="3">2-phospho-L-lactate transferase</fullName>
    </submittedName>
</protein>